<evidence type="ECO:0000313" key="3">
    <source>
        <dbReference type="Proteomes" id="UP000239209"/>
    </source>
</evidence>
<keyword evidence="1" id="KW-0472">Membrane</keyword>
<proteinExistence type="predicted"/>
<feature type="transmembrane region" description="Helical" evidence="1">
    <location>
        <begin position="34"/>
        <end position="53"/>
    </location>
</feature>
<organism evidence="2 3">
    <name type="scientific">Pseudosporangium ferrugineum</name>
    <dbReference type="NCBI Taxonomy" id="439699"/>
    <lineage>
        <taxon>Bacteria</taxon>
        <taxon>Bacillati</taxon>
        <taxon>Actinomycetota</taxon>
        <taxon>Actinomycetes</taxon>
        <taxon>Micromonosporales</taxon>
        <taxon>Micromonosporaceae</taxon>
        <taxon>Pseudosporangium</taxon>
    </lineage>
</organism>
<dbReference type="RefSeq" id="WP_245908798.1">
    <property type="nucleotide sequence ID" value="NZ_PVZG01000048.1"/>
</dbReference>
<reference evidence="2 3" key="1">
    <citation type="submission" date="2018-03" db="EMBL/GenBank/DDBJ databases">
        <title>Genomic Encyclopedia of Archaeal and Bacterial Type Strains, Phase II (KMG-II): from individual species to whole genera.</title>
        <authorList>
            <person name="Goeker M."/>
        </authorList>
    </citation>
    <scope>NUCLEOTIDE SEQUENCE [LARGE SCALE GENOMIC DNA]</scope>
    <source>
        <strain evidence="2 3">DSM 45348</strain>
    </source>
</reference>
<evidence type="ECO:0000256" key="1">
    <source>
        <dbReference type="SAM" id="Phobius"/>
    </source>
</evidence>
<keyword evidence="1" id="KW-1133">Transmembrane helix</keyword>
<accession>A0A2T0R991</accession>
<keyword evidence="3" id="KW-1185">Reference proteome</keyword>
<sequence>MNRWPQLTLTDRVFLLATVLSGQAVLPRAHNTDIYLTALGGLLTIVYMIGLVFRPRRQWARMGLDSVAVLVLYALGITGLALIAS</sequence>
<protein>
    <submittedName>
        <fullName evidence="2">Uncharacterized protein</fullName>
    </submittedName>
</protein>
<dbReference type="EMBL" id="PVZG01000048">
    <property type="protein sequence ID" value="PRY17742.1"/>
    <property type="molecule type" value="Genomic_DNA"/>
</dbReference>
<evidence type="ECO:0000313" key="2">
    <source>
        <dbReference type="EMBL" id="PRY17742.1"/>
    </source>
</evidence>
<gene>
    <name evidence="2" type="ORF">CLV70_14810</name>
</gene>
<name>A0A2T0R991_9ACTN</name>
<dbReference type="AlphaFoldDB" id="A0A2T0R991"/>
<dbReference type="Proteomes" id="UP000239209">
    <property type="component" value="Unassembled WGS sequence"/>
</dbReference>
<feature type="transmembrane region" description="Helical" evidence="1">
    <location>
        <begin position="65"/>
        <end position="84"/>
    </location>
</feature>
<keyword evidence="1" id="KW-0812">Transmembrane</keyword>
<comment type="caution">
    <text evidence="2">The sequence shown here is derived from an EMBL/GenBank/DDBJ whole genome shotgun (WGS) entry which is preliminary data.</text>
</comment>